<feature type="transmembrane region" description="Helical" evidence="6">
    <location>
        <begin position="432"/>
        <end position="450"/>
    </location>
</feature>
<keyword evidence="4 6" id="KW-1133">Transmembrane helix</keyword>
<name>A0AA95HMI5_9BACT</name>
<keyword evidence="2 6" id="KW-0813">Transport</keyword>
<feature type="transmembrane region" description="Helical" evidence="6">
    <location>
        <begin position="493"/>
        <end position="511"/>
    </location>
</feature>
<feature type="transmembrane region" description="Helical" evidence="6">
    <location>
        <begin position="228"/>
        <end position="246"/>
    </location>
</feature>
<feature type="transmembrane region" description="Helical" evidence="6">
    <location>
        <begin position="186"/>
        <end position="207"/>
    </location>
</feature>
<sequence>METMFLGIVVFLFLLAIFDLVVGVSNDAVNFMNSAIGAKAASFKTIIAIAAFGIFIGATLSNGMMEIARHGIFRPEQFYFQELMCIFLAVMVTDVVLLDIFNSLGMPTSTTVSMVFELLGGTFVLALIKIAEDETGMLGFADLLNTEKALSVILGIFLSVAVAFFFGTLVQYLSRLLFTFNYTKKLKYTIGLFGGIAVTAIIYFMLIKGLKDSAFMTAENKHWIQENTLMLVSCSFVFFTILMQILHWCKINVFKVVVMLGTFALAMAFAGNDLVNFIGVPLAGFSAYTDFMANGNGEPMGYLMNSLNGPAKTPFLFLFLAGVIMVYALITSKKAQNVVKTSVDLSRQDEGDEMFGSSAVARSIVRSTMSASENIAKILPDNLKRWADSRFNKDVMIMENGAAFDLIRASVNLVLAGLLIALGTSLKLPLSTTYVTFMVAMGSSLADRAWSRDSAVYRITGVLSVIGGWFITAGAAFTICFVVTLIMYYGGTFAMLALIALAIFLLVRSNIHYSKKQKDKGKDDIFSRLIASKDKEERWTLLRQHVNNTLVAEMAFTNETYRQITDGFINENLKALRKAVSNTDNQKEMLKKIRRKEILGLRRIDNFTAIEKNTWFHLGSNSCEQMLYCLKRICEPCKEHVDNKFTPLSERATNEFIPIRDEMTALMAKATEVLANKAYDQTDALLREGALLKGKISTLRKEQMDRIQERDVNVKASMVYLNVLQESQELVSYWRHLLRADRMFQTDLKNKKIYIPIICFLR</sequence>
<organism evidence="7 8">
    <name type="scientific">Phocaeicola dorei</name>
    <dbReference type="NCBI Taxonomy" id="357276"/>
    <lineage>
        <taxon>Bacteria</taxon>
        <taxon>Pseudomonadati</taxon>
        <taxon>Bacteroidota</taxon>
        <taxon>Bacteroidia</taxon>
        <taxon>Bacteroidales</taxon>
        <taxon>Bacteroidaceae</taxon>
        <taxon>Phocaeicola</taxon>
    </lineage>
</organism>
<evidence type="ECO:0000256" key="4">
    <source>
        <dbReference type="ARBA" id="ARBA00022989"/>
    </source>
</evidence>
<evidence type="ECO:0000256" key="2">
    <source>
        <dbReference type="ARBA" id="ARBA00022448"/>
    </source>
</evidence>
<proteinExistence type="inferred from homology"/>
<dbReference type="GO" id="GO:0016020">
    <property type="term" value="C:membrane"/>
    <property type="evidence" value="ECO:0007669"/>
    <property type="project" value="UniProtKB-SubCell"/>
</dbReference>
<dbReference type="EMBL" id="CP126056">
    <property type="protein sequence ID" value="WHX10886.1"/>
    <property type="molecule type" value="Genomic_DNA"/>
</dbReference>
<feature type="transmembrane region" description="Helical" evidence="6">
    <location>
        <begin position="406"/>
        <end position="426"/>
    </location>
</feature>
<gene>
    <name evidence="7" type="ORF">QNN11_05595</name>
</gene>
<evidence type="ECO:0000256" key="1">
    <source>
        <dbReference type="ARBA" id="ARBA00004141"/>
    </source>
</evidence>
<dbReference type="AlphaFoldDB" id="A0AA95HMI5"/>
<evidence type="ECO:0000256" key="6">
    <source>
        <dbReference type="RuleBase" id="RU363058"/>
    </source>
</evidence>
<feature type="transmembrane region" description="Helical" evidence="6">
    <location>
        <begin position="79"/>
        <end position="98"/>
    </location>
</feature>
<reference evidence="7" key="1">
    <citation type="journal article" date="2023" name="Nat. Commun.">
        <title>Identification of a novel Human Milk Oligosaccharides utilization cluster in the infant gut commensal Bacteroides dorei.</title>
        <authorList>
            <person name="Kijner S."/>
            <person name="Ennis D."/>
            <person name="Shmorak S."/>
            <person name="Florentin A."/>
            <person name="Yassour M."/>
        </authorList>
    </citation>
    <scope>NUCLEOTIDE SEQUENCE</scope>
    <source>
        <strain evidence="7">2</strain>
    </source>
</reference>
<keyword evidence="6" id="KW-0592">Phosphate transport</keyword>
<feature type="transmembrane region" description="Helical" evidence="6">
    <location>
        <begin position="462"/>
        <end position="487"/>
    </location>
</feature>
<evidence type="ECO:0000256" key="3">
    <source>
        <dbReference type="ARBA" id="ARBA00022692"/>
    </source>
</evidence>
<evidence type="ECO:0000313" key="7">
    <source>
        <dbReference type="EMBL" id="WHX10886.1"/>
    </source>
</evidence>
<dbReference type="InterPro" id="IPR001204">
    <property type="entry name" value="Phos_transporter"/>
</dbReference>
<feature type="transmembrane region" description="Helical" evidence="6">
    <location>
        <begin position="252"/>
        <end position="269"/>
    </location>
</feature>
<feature type="transmembrane region" description="Helical" evidence="6">
    <location>
        <begin position="47"/>
        <end position="67"/>
    </location>
</feature>
<dbReference type="PANTHER" id="PTHR11101">
    <property type="entry name" value="PHOSPHATE TRANSPORTER"/>
    <property type="match status" value="1"/>
</dbReference>
<feature type="transmembrane region" description="Helical" evidence="6">
    <location>
        <begin position="110"/>
        <end position="128"/>
    </location>
</feature>
<dbReference type="Pfam" id="PF01384">
    <property type="entry name" value="PHO4"/>
    <property type="match status" value="1"/>
</dbReference>
<protein>
    <recommendedName>
        <fullName evidence="6">Phosphate transporter</fullName>
    </recommendedName>
</protein>
<dbReference type="GO" id="GO:0035435">
    <property type="term" value="P:phosphate ion transmembrane transport"/>
    <property type="evidence" value="ECO:0007669"/>
    <property type="project" value="TreeGrafter"/>
</dbReference>
<evidence type="ECO:0000256" key="5">
    <source>
        <dbReference type="ARBA" id="ARBA00023136"/>
    </source>
</evidence>
<comment type="similarity">
    <text evidence="6">Belongs to the inorganic phosphate transporter (PiT) (TC 2.A.20) family.</text>
</comment>
<feature type="transmembrane region" description="Helical" evidence="6">
    <location>
        <begin position="149"/>
        <end position="174"/>
    </location>
</feature>
<accession>A0AA95HMI5</accession>
<dbReference type="Proteomes" id="UP001177934">
    <property type="component" value="Chromosome"/>
</dbReference>
<dbReference type="PANTHER" id="PTHR11101:SF16">
    <property type="entry name" value="PHOSPHATE TRANSPORTER"/>
    <property type="match status" value="1"/>
</dbReference>
<evidence type="ECO:0000313" key="8">
    <source>
        <dbReference type="Proteomes" id="UP001177934"/>
    </source>
</evidence>
<feature type="transmembrane region" description="Helical" evidence="6">
    <location>
        <begin position="313"/>
        <end position="330"/>
    </location>
</feature>
<dbReference type="GO" id="GO:0005315">
    <property type="term" value="F:phosphate transmembrane transporter activity"/>
    <property type="evidence" value="ECO:0007669"/>
    <property type="project" value="InterPro"/>
</dbReference>
<keyword evidence="5 6" id="KW-0472">Membrane</keyword>
<keyword evidence="3 6" id="KW-0812">Transmembrane</keyword>
<comment type="subcellular location">
    <subcellularLocation>
        <location evidence="1 6">Membrane</location>
        <topology evidence="1 6">Multi-pass membrane protein</topology>
    </subcellularLocation>
</comment>